<comment type="caution">
    <text evidence="1">The sequence shown here is derived from an EMBL/GenBank/DDBJ whole genome shotgun (WGS) entry which is preliminary data.</text>
</comment>
<proteinExistence type="predicted"/>
<gene>
    <name evidence="1" type="ORF">SDC9_74803</name>
</gene>
<sequence>MVFAQKHVAKNDRGVCKRDDIRILFVLDCQDKGFIIGNGVVEIPQKVIMPSHQWYGLRFDIYVAELL</sequence>
<dbReference type="AlphaFoldDB" id="A0A644YP54"/>
<organism evidence="1">
    <name type="scientific">bioreactor metagenome</name>
    <dbReference type="NCBI Taxonomy" id="1076179"/>
    <lineage>
        <taxon>unclassified sequences</taxon>
        <taxon>metagenomes</taxon>
        <taxon>ecological metagenomes</taxon>
    </lineage>
</organism>
<name>A0A644YP54_9ZZZZ</name>
<reference evidence="1" key="1">
    <citation type="submission" date="2019-08" db="EMBL/GenBank/DDBJ databases">
        <authorList>
            <person name="Kucharzyk K."/>
            <person name="Murdoch R.W."/>
            <person name="Higgins S."/>
            <person name="Loffler F."/>
        </authorList>
    </citation>
    <scope>NUCLEOTIDE SEQUENCE</scope>
</reference>
<dbReference type="EMBL" id="VSSQ01005212">
    <property type="protein sequence ID" value="MPM28283.1"/>
    <property type="molecule type" value="Genomic_DNA"/>
</dbReference>
<evidence type="ECO:0000313" key="1">
    <source>
        <dbReference type="EMBL" id="MPM28283.1"/>
    </source>
</evidence>
<accession>A0A644YP54</accession>
<protein>
    <submittedName>
        <fullName evidence="1">Uncharacterized protein</fullName>
    </submittedName>
</protein>